<dbReference type="InterPro" id="IPR049431">
    <property type="entry name" value="UVSSA_C"/>
</dbReference>
<evidence type="ECO:0000256" key="17">
    <source>
        <dbReference type="SAM" id="MobiDB-lite"/>
    </source>
</evidence>
<proteinExistence type="inferred from homology"/>
<evidence type="ECO:0000313" key="20">
    <source>
        <dbReference type="EMBL" id="TKS14413.1"/>
    </source>
</evidence>
<dbReference type="CDD" id="cd16571">
    <property type="entry name" value="RING-HC_SIAHs"/>
    <property type="match status" value="1"/>
</dbReference>
<keyword evidence="12" id="KW-0833">Ubl conjugation pathway</keyword>
<dbReference type="GO" id="GO:0006283">
    <property type="term" value="P:transcription-coupled nucleotide-excision repair"/>
    <property type="evidence" value="ECO:0007669"/>
    <property type="project" value="TreeGrafter"/>
</dbReference>
<feature type="region of interest" description="Disordered" evidence="17">
    <location>
        <begin position="329"/>
        <end position="378"/>
    </location>
</feature>
<dbReference type="GO" id="GO:0061630">
    <property type="term" value="F:ubiquitin protein ligase activity"/>
    <property type="evidence" value="ECO:0007669"/>
    <property type="project" value="UniProtKB-EC"/>
</dbReference>
<dbReference type="SUPFAM" id="SSF57850">
    <property type="entry name" value="RING/U-box"/>
    <property type="match status" value="1"/>
</dbReference>
<evidence type="ECO:0000256" key="14">
    <source>
        <dbReference type="ARBA" id="ARBA00023054"/>
    </source>
</evidence>
<organism evidence="20">
    <name type="scientific">Populus alba</name>
    <name type="common">White poplar</name>
    <dbReference type="NCBI Taxonomy" id="43335"/>
    <lineage>
        <taxon>Eukaryota</taxon>
        <taxon>Viridiplantae</taxon>
        <taxon>Streptophyta</taxon>
        <taxon>Embryophyta</taxon>
        <taxon>Tracheophyta</taxon>
        <taxon>Spermatophyta</taxon>
        <taxon>Magnoliopsida</taxon>
        <taxon>eudicotyledons</taxon>
        <taxon>Gunneridae</taxon>
        <taxon>Pentapetalae</taxon>
        <taxon>rosids</taxon>
        <taxon>fabids</taxon>
        <taxon>Malpighiales</taxon>
        <taxon>Salicaceae</taxon>
        <taxon>Saliceae</taxon>
        <taxon>Populus</taxon>
    </lineage>
</organism>
<dbReference type="STRING" id="43335.A0A4U5QTM8"/>
<comment type="similarity">
    <text evidence="5">Belongs to the UVSSA family.</text>
</comment>
<evidence type="ECO:0000259" key="18">
    <source>
        <dbReference type="PROSITE" id="PS50089"/>
    </source>
</evidence>
<evidence type="ECO:0000259" key="19">
    <source>
        <dbReference type="PROSITE" id="PS51081"/>
    </source>
</evidence>
<feature type="region of interest" description="Disordered" evidence="17">
    <location>
        <begin position="721"/>
        <end position="744"/>
    </location>
</feature>
<sequence>MEMEEDGGKVRALIEKATNSTAALVDSRLLKAIKTVVRYSDSELRLAAQTLMDLMKRDHSQVRYLTLLIIDELFMRSKLFRTLVVENLDQLLSLSVGFRRNHPLPAPPAVASILRSKAIEFLEKWNSSFGIHYRQIRLGFDYLKTTLRLQFPNVQANAARVQQERREREMKTKEILVKKFEVLKENLVPLKEEIRETVDEIGECLEIVKNKEANVVLGALDDDEDFEEFRPLELRQLRLDSLKEGEKVCENSENKVVFDALRELYKLLVTKHLVSVQEGISVLIRVEVADTRLRDSMLKEFIDIRNHLQSVKKKCVESGCALPDITKHEKEEEEDFWEEGKVESTDPGSFSEPNKQNENSAAPSTSGEVKNDPSECSTKKMKRDEFLCSEGGGTDSSSLRSKLMTVAPVIEWGSFLDTWGSNRDVLANHRGLELESHWGRVDHDAVIPAKKIAELNLHATLYKEDRVEIQPCRAPLGKGGLCQRRDLRVCPFHGPIIPRDDEGNPINQGTSTSDLSLDLGTGFVEQLAEQAVKNVRDRDNKEARKRKMDKQSQKRAKLAKIREHNEAVLRDASVASTSRSSVYGDNVEASSRDRLLARNKKDTLASMLRKKVTTKDRLSQRLLNTRASDAMTRQLKLDQASEDTYAGKGRIVSVILADKQFQFSVEAEEFCSARSVMLRIYSMLVGLPEQRKMRMELDSIECVPSLDLTDEGEIHHHHHLHHFPSVSKPHSTTTTTTNNNNNNNTNTVASSFHSTSVHELLECPVCTNSMYPPIHQCHNGHTLCSTCKTRVHNRCPTCRQELGDIRCLALEKVAESLELPCKYMSLGCPEIFPYYSKLKHENLCNFRPYNCPYAGSECVIVGDIPFLVTHLRDDHKVDMHSGCTFNHRYVKSNPREVENATWMLTVFHCFGQYFCLHFEAFQLGMAPVYMAFLRFMGDETEARNYSYSLEVGGNGRKLIWEGMPRSIRDSHRKVRDSHDGLIIQRNMALFFSGGDRKELKLRVTGRIWKEQQNPEGGACIPNLCS</sequence>
<evidence type="ECO:0000256" key="9">
    <source>
        <dbReference type="ARBA" id="ARBA00022723"/>
    </source>
</evidence>
<dbReference type="FunFam" id="3.30.40.10:FF:000483">
    <property type="entry name" value="E3 ubiquitin-protein ligase SINAT3"/>
    <property type="match status" value="1"/>
</dbReference>
<evidence type="ECO:0000256" key="7">
    <source>
        <dbReference type="ARBA" id="ARBA00022454"/>
    </source>
</evidence>
<dbReference type="Pfam" id="PF03145">
    <property type="entry name" value="Sina_TRAF"/>
    <property type="match status" value="1"/>
</dbReference>
<dbReference type="GO" id="GO:0016567">
    <property type="term" value="P:protein ubiquitination"/>
    <property type="evidence" value="ECO:0007669"/>
    <property type="project" value="UniProtKB-UniPathway"/>
</dbReference>
<evidence type="ECO:0000256" key="13">
    <source>
        <dbReference type="ARBA" id="ARBA00022833"/>
    </source>
</evidence>
<dbReference type="Pfam" id="PF20867">
    <property type="entry name" value="UVSSA_N"/>
    <property type="match status" value="1"/>
</dbReference>
<comment type="catalytic activity">
    <reaction evidence="1">
        <text>S-ubiquitinyl-[E2 ubiquitin-conjugating enzyme]-L-cysteine + [acceptor protein]-L-lysine = [E2 ubiquitin-conjugating enzyme]-L-cysteine + N(6)-ubiquitinyl-[acceptor protein]-L-lysine.</text>
        <dbReference type="EC" id="2.3.2.27"/>
    </reaction>
</comment>
<feature type="compositionally biased region" description="Basic residues" evidence="17">
    <location>
        <begin position="543"/>
        <end position="559"/>
    </location>
</feature>
<dbReference type="PANTHER" id="PTHR28670">
    <property type="entry name" value="UV-STIMULATED SCAFFOLD PROTEIN A"/>
    <property type="match status" value="1"/>
</dbReference>
<keyword evidence="15" id="KW-0234">DNA repair</keyword>
<keyword evidence="9" id="KW-0479">Metal-binding</keyword>
<comment type="subcellular location">
    <subcellularLocation>
        <location evidence="2">Chromosome</location>
    </subcellularLocation>
</comment>
<evidence type="ECO:0000256" key="16">
    <source>
        <dbReference type="PROSITE-ProRule" id="PRU00455"/>
    </source>
</evidence>
<evidence type="ECO:0000256" key="3">
    <source>
        <dbReference type="ARBA" id="ARBA00004906"/>
    </source>
</evidence>
<dbReference type="InterPro" id="IPR018121">
    <property type="entry name" value="7-in-absentia-prot_TRAF-dom"/>
</dbReference>
<dbReference type="GO" id="GO:0005694">
    <property type="term" value="C:chromosome"/>
    <property type="evidence" value="ECO:0007669"/>
    <property type="project" value="UniProtKB-SubCell"/>
</dbReference>
<keyword evidence="11 16" id="KW-0863">Zinc-finger</keyword>
<evidence type="ECO:0000256" key="4">
    <source>
        <dbReference type="ARBA" id="ARBA00009119"/>
    </source>
</evidence>
<evidence type="ECO:0000256" key="10">
    <source>
        <dbReference type="ARBA" id="ARBA00022763"/>
    </source>
</evidence>
<dbReference type="InterPro" id="IPR049408">
    <property type="entry name" value="UVSSA_N_a-solenoid_rpt"/>
</dbReference>
<feature type="region of interest" description="Disordered" evidence="17">
    <location>
        <begin position="534"/>
        <end position="559"/>
    </location>
</feature>
<comment type="similarity">
    <text evidence="4">Belongs to the SINA (Seven in absentia) family.</text>
</comment>
<dbReference type="Pfam" id="PF09740">
    <property type="entry name" value="DUF2043"/>
    <property type="match status" value="1"/>
</dbReference>
<evidence type="ECO:0000256" key="2">
    <source>
        <dbReference type="ARBA" id="ARBA00004286"/>
    </source>
</evidence>
<evidence type="ECO:0000256" key="5">
    <source>
        <dbReference type="ARBA" id="ARBA00009240"/>
    </source>
</evidence>
<gene>
    <name evidence="20" type="ORF">D5086_0000044870</name>
</gene>
<dbReference type="InterPro" id="IPR008942">
    <property type="entry name" value="ENTH_VHS"/>
</dbReference>
<dbReference type="FunFam" id="3.30.40.10:FF:000041">
    <property type="entry name" value="E3 ubiquitin-protein ligase SINAT3"/>
    <property type="match status" value="1"/>
</dbReference>
<evidence type="ECO:0000256" key="11">
    <source>
        <dbReference type="ARBA" id="ARBA00022771"/>
    </source>
</evidence>
<feature type="compositionally biased region" description="Low complexity" evidence="17">
    <location>
        <begin position="732"/>
        <end position="744"/>
    </location>
</feature>
<evidence type="ECO:0000256" key="1">
    <source>
        <dbReference type="ARBA" id="ARBA00000900"/>
    </source>
</evidence>
<feature type="domain" description="RING-type" evidence="18">
    <location>
        <begin position="763"/>
        <end position="799"/>
    </location>
</feature>
<name>A0A4U5QTM8_POPAL</name>
<evidence type="ECO:0000256" key="6">
    <source>
        <dbReference type="ARBA" id="ARBA00012483"/>
    </source>
</evidence>
<dbReference type="GO" id="GO:0005737">
    <property type="term" value="C:cytoplasm"/>
    <property type="evidence" value="ECO:0007669"/>
    <property type="project" value="InterPro"/>
</dbReference>
<keyword evidence="14" id="KW-0175">Coiled coil</keyword>
<dbReference type="CDD" id="cd03829">
    <property type="entry name" value="Sina"/>
    <property type="match status" value="1"/>
</dbReference>
<dbReference type="Gene3D" id="3.30.40.10">
    <property type="entry name" value="Zinc/RING finger domain, C3HC4 (zinc finger)"/>
    <property type="match status" value="2"/>
</dbReference>
<dbReference type="EC" id="2.3.2.27" evidence="6"/>
<dbReference type="AlphaFoldDB" id="A0A4U5QTM8"/>
<dbReference type="PROSITE" id="PS50089">
    <property type="entry name" value="ZF_RING_2"/>
    <property type="match status" value="1"/>
</dbReference>
<evidence type="ECO:0000256" key="8">
    <source>
        <dbReference type="ARBA" id="ARBA00022679"/>
    </source>
</evidence>
<dbReference type="GO" id="GO:0009411">
    <property type="term" value="P:response to UV"/>
    <property type="evidence" value="ECO:0007669"/>
    <property type="project" value="InterPro"/>
</dbReference>
<dbReference type="InterPro" id="IPR008974">
    <property type="entry name" value="TRAF-like"/>
</dbReference>
<protein>
    <recommendedName>
        <fullName evidence="6">RING-type E3 ubiquitin transferase</fullName>
        <ecNumber evidence="6">2.3.2.27</ecNumber>
    </recommendedName>
</protein>
<feature type="domain" description="SIAH-type" evidence="19">
    <location>
        <begin position="816"/>
        <end position="876"/>
    </location>
</feature>
<keyword evidence="10" id="KW-0227">DNA damage</keyword>
<dbReference type="InterPro" id="IPR049548">
    <property type="entry name" value="Sina-like_RING"/>
</dbReference>
<dbReference type="PROSITE" id="PS51081">
    <property type="entry name" value="ZF_SIAH"/>
    <property type="match status" value="1"/>
</dbReference>
<dbReference type="FunFam" id="2.60.210.10:FF:000004">
    <property type="entry name" value="E3 ubiquitin-protein ligase SINAT5-like"/>
    <property type="match status" value="1"/>
</dbReference>
<dbReference type="InterPro" id="IPR013083">
    <property type="entry name" value="Znf_RING/FYVE/PHD"/>
</dbReference>
<dbReference type="GO" id="GO:0006511">
    <property type="term" value="P:ubiquitin-dependent protein catabolic process"/>
    <property type="evidence" value="ECO:0007669"/>
    <property type="project" value="InterPro"/>
</dbReference>
<dbReference type="Pfam" id="PF21362">
    <property type="entry name" value="Sina_RING"/>
    <property type="match status" value="1"/>
</dbReference>
<dbReference type="GO" id="GO:0000993">
    <property type="term" value="F:RNA polymerase II complex binding"/>
    <property type="evidence" value="ECO:0007669"/>
    <property type="project" value="TreeGrafter"/>
</dbReference>
<dbReference type="InterPro" id="IPR018610">
    <property type="entry name" value="UVSSA"/>
</dbReference>
<comment type="caution">
    <text evidence="20">The sequence shown here is derived from an EMBL/GenBank/DDBJ whole genome shotgun (WGS) entry which is preliminary data.</text>
</comment>
<dbReference type="UniPathway" id="UPA00143"/>
<dbReference type="GO" id="GO:0008270">
    <property type="term" value="F:zinc ion binding"/>
    <property type="evidence" value="ECO:0007669"/>
    <property type="project" value="UniProtKB-KW"/>
</dbReference>
<feature type="compositionally biased region" description="Polar residues" evidence="17">
    <location>
        <begin position="346"/>
        <end position="368"/>
    </location>
</feature>
<comment type="pathway">
    <text evidence="3">Protein modification; protein ubiquitination.</text>
</comment>
<dbReference type="PANTHER" id="PTHR28670:SF1">
    <property type="entry name" value="UV-STIMULATED SCAFFOLD PROTEIN A"/>
    <property type="match status" value="1"/>
</dbReference>
<dbReference type="InterPro" id="IPR013010">
    <property type="entry name" value="Znf_SIAH"/>
</dbReference>
<dbReference type="SUPFAM" id="SSF48464">
    <property type="entry name" value="ENTH/VHS domain"/>
    <property type="match status" value="1"/>
</dbReference>
<accession>A0A4U5QTM8</accession>
<dbReference type="InterPro" id="IPR001841">
    <property type="entry name" value="Znf_RING"/>
</dbReference>
<dbReference type="SUPFAM" id="SSF49599">
    <property type="entry name" value="TRAF domain-like"/>
    <property type="match status" value="1"/>
</dbReference>
<keyword evidence="7" id="KW-0158">Chromosome</keyword>
<evidence type="ECO:0000256" key="12">
    <source>
        <dbReference type="ARBA" id="ARBA00022786"/>
    </source>
</evidence>
<dbReference type="EMBL" id="RCHU01000113">
    <property type="protein sequence ID" value="TKS14413.1"/>
    <property type="molecule type" value="Genomic_DNA"/>
</dbReference>
<dbReference type="Pfam" id="PF21361">
    <property type="entry name" value="Sina_ZnF"/>
    <property type="match status" value="1"/>
</dbReference>
<reference evidence="20" key="1">
    <citation type="submission" date="2018-10" db="EMBL/GenBank/DDBJ databases">
        <title>Population genomic analysis revealed the cold adaptation of white poplar.</title>
        <authorList>
            <person name="Liu Y.-J."/>
        </authorList>
    </citation>
    <scope>NUCLEOTIDE SEQUENCE [LARGE SCALE GENOMIC DNA]</scope>
    <source>
        <strain evidence="20">PAL-ZL1</strain>
    </source>
</reference>
<evidence type="ECO:0000256" key="15">
    <source>
        <dbReference type="ARBA" id="ARBA00023204"/>
    </source>
</evidence>
<dbReference type="Gene3D" id="2.60.210.10">
    <property type="entry name" value="Apoptosis, Tumor Necrosis Factor Receptor Associated Protein 2, Chain A"/>
    <property type="match status" value="1"/>
</dbReference>
<keyword evidence="13" id="KW-0862">Zinc</keyword>
<keyword evidence="8" id="KW-0808">Transferase</keyword>